<evidence type="ECO:0000313" key="3">
    <source>
        <dbReference type="Proteomes" id="UP000593567"/>
    </source>
</evidence>
<dbReference type="Pfam" id="PF00010">
    <property type="entry name" value="HLH"/>
    <property type="match status" value="1"/>
</dbReference>
<protein>
    <submittedName>
        <fullName evidence="2">ARNT</fullName>
    </submittedName>
</protein>
<proteinExistence type="predicted"/>
<evidence type="ECO:0000313" key="2">
    <source>
        <dbReference type="EMBL" id="KAF6035383.1"/>
    </source>
</evidence>
<dbReference type="PRINTS" id="PR00785">
    <property type="entry name" value="NCTRNSLOCATR"/>
</dbReference>
<dbReference type="GO" id="GO:0003700">
    <property type="term" value="F:DNA-binding transcription factor activity"/>
    <property type="evidence" value="ECO:0007669"/>
    <property type="project" value="InterPro"/>
</dbReference>
<dbReference type="GO" id="GO:0005667">
    <property type="term" value="C:transcription regulator complex"/>
    <property type="evidence" value="ECO:0007669"/>
    <property type="project" value="InterPro"/>
</dbReference>
<feature type="domain" description="BHLH" evidence="1">
    <location>
        <begin position="9"/>
        <end position="62"/>
    </location>
</feature>
<dbReference type="InterPro" id="IPR050933">
    <property type="entry name" value="Circadian_TF"/>
</dbReference>
<reference evidence="2" key="1">
    <citation type="submission" date="2020-06" db="EMBL/GenBank/DDBJ databases">
        <title>Draft genome of Bugula neritina, a colonial animal packing powerful symbionts and potential medicines.</title>
        <authorList>
            <person name="Rayko M."/>
        </authorList>
    </citation>
    <scope>NUCLEOTIDE SEQUENCE [LARGE SCALE GENOMIC DNA]</scope>
    <source>
        <strain evidence="2">Kwan_BN1</strain>
    </source>
</reference>
<dbReference type="Proteomes" id="UP000593567">
    <property type="component" value="Unassembled WGS sequence"/>
</dbReference>
<accession>A0A7J7KAZ9</accession>
<organism evidence="2 3">
    <name type="scientific">Bugula neritina</name>
    <name type="common">Brown bryozoan</name>
    <name type="synonym">Sertularia neritina</name>
    <dbReference type="NCBI Taxonomy" id="10212"/>
    <lineage>
        <taxon>Eukaryota</taxon>
        <taxon>Metazoa</taxon>
        <taxon>Spiralia</taxon>
        <taxon>Lophotrochozoa</taxon>
        <taxon>Bryozoa</taxon>
        <taxon>Gymnolaemata</taxon>
        <taxon>Cheilostomatida</taxon>
        <taxon>Flustrina</taxon>
        <taxon>Buguloidea</taxon>
        <taxon>Bugulidae</taxon>
        <taxon>Bugula</taxon>
    </lineage>
</organism>
<gene>
    <name evidence="2" type="ORF">EB796_006321</name>
</gene>
<sequence length="140" mass="15394">MSRKRTHSVSPESHCEIERRRRCKMASYVNELSEMVPTCNTLAKKPDKLTILRLAAAHMKGLQGTGNTGADGSYKPSFLTDHELKHLILEAADGFLFVAQCDTGQILHVSDSVTPVLNMPQVHPSLFNKPQTPPLSSLAV</sequence>
<dbReference type="PANTHER" id="PTHR23042">
    <property type="entry name" value="CIRCADIAN PROTEIN CLOCK/ARNT/BMAL/PAS"/>
    <property type="match status" value="1"/>
</dbReference>
<dbReference type="OrthoDB" id="71302at2759"/>
<dbReference type="Gene3D" id="3.30.450.20">
    <property type="entry name" value="PAS domain"/>
    <property type="match status" value="1"/>
</dbReference>
<name>A0A7J7KAZ9_BUGNE</name>
<dbReference type="SMART" id="SM00353">
    <property type="entry name" value="HLH"/>
    <property type="match status" value="1"/>
</dbReference>
<comment type="caution">
    <text evidence="2">The sequence shown here is derived from an EMBL/GenBank/DDBJ whole genome shotgun (WGS) entry which is preliminary data.</text>
</comment>
<dbReference type="AlphaFoldDB" id="A0A7J7KAZ9"/>
<evidence type="ECO:0000259" key="1">
    <source>
        <dbReference type="PROSITE" id="PS50888"/>
    </source>
</evidence>
<dbReference type="GO" id="GO:0005737">
    <property type="term" value="C:cytoplasm"/>
    <property type="evidence" value="ECO:0007669"/>
    <property type="project" value="InterPro"/>
</dbReference>
<dbReference type="EMBL" id="VXIV02000885">
    <property type="protein sequence ID" value="KAF6035383.1"/>
    <property type="molecule type" value="Genomic_DNA"/>
</dbReference>
<dbReference type="GO" id="GO:0046983">
    <property type="term" value="F:protein dimerization activity"/>
    <property type="evidence" value="ECO:0007669"/>
    <property type="project" value="InterPro"/>
</dbReference>
<dbReference type="InterPro" id="IPR036638">
    <property type="entry name" value="HLH_DNA-bd_sf"/>
</dbReference>
<dbReference type="GO" id="GO:0005634">
    <property type="term" value="C:nucleus"/>
    <property type="evidence" value="ECO:0007669"/>
    <property type="project" value="InterPro"/>
</dbReference>
<dbReference type="InterPro" id="IPR001067">
    <property type="entry name" value="Nuc_translocat"/>
</dbReference>
<dbReference type="PROSITE" id="PS50888">
    <property type="entry name" value="BHLH"/>
    <property type="match status" value="1"/>
</dbReference>
<dbReference type="SUPFAM" id="SSF47459">
    <property type="entry name" value="HLH, helix-loop-helix DNA-binding domain"/>
    <property type="match status" value="1"/>
</dbReference>
<dbReference type="InterPro" id="IPR011598">
    <property type="entry name" value="bHLH_dom"/>
</dbReference>
<keyword evidence="3" id="KW-1185">Reference proteome</keyword>
<dbReference type="Gene3D" id="4.10.280.10">
    <property type="entry name" value="Helix-loop-helix DNA-binding domain"/>
    <property type="match status" value="1"/>
</dbReference>